<dbReference type="EMBL" id="CM037628">
    <property type="protein sequence ID" value="KAH7996626.1"/>
    <property type="molecule type" value="Genomic_DNA"/>
</dbReference>
<proteinExistence type="predicted"/>
<protein>
    <submittedName>
        <fullName evidence="1">Uncharacterized protein</fullName>
    </submittedName>
</protein>
<organism evidence="1 2">
    <name type="scientific">Sphaerodactylus townsendi</name>
    <dbReference type="NCBI Taxonomy" id="933632"/>
    <lineage>
        <taxon>Eukaryota</taxon>
        <taxon>Metazoa</taxon>
        <taxon>Chordata</taxon>
        <taxon>Craniata</taxon>
        <taxon>Vertebrata</taxon>
        <taxon>Euteleostomi</taxon>
        <taxon>Lepidosauria</taxon>
        <taxon>Squamata</taxon>
        <taxon>Bifurcata</taxon>
        <taxon>Gekkota</taxon>
        <taxon>Sphaerodactylidae</taxon>
        <taxon>Sphaerodactylus</taxon>
    </lineage>
</organism>
<accession>A0ACB8EUZ6</accession>
<gene>
    <name evidence="1" type="ORF">K3G42_008738</name>
</gene>
<comment type="caution">
    <text evidence="1">The sequence shown here is derived from an EMBL/GenBank/DDBJ whole genome shotgun (WGS) entry which is preliminary data.</text>
</comment>
<evidence type="ECO:0000313" key="2">
    <source>
        <dbReference type="Proteomes" id="UP000827872"/>
    </source>
</evidence>
<sequence>MLPYPPAGSQDSEETCQLPSTEAVELKDSSVQSKQSLEKHESNEIKSGTLGHREASSRSRELKTRQRSRPEKLLPCGQCEKAFRYPSDRDRHQRVHLRQKAATRTQSSAKAEVNPPLLALQMENTFTKSGKALHPNSKKKTGQTARPKKLCFCHLCGKGCRKPSELARHQSVHSRQKASKWTPSSCEADCLSSSKLTPVALQTGDVFAKPSKGLSQQSSATRDQDSHSGRWHRRQLFCNQCGKGFWYPSHLARHQGVHSRQKALKWTPSSSEADSLSCLEFTPVALPTENIFEKPSKGLSQSNTTRDHSGKQHRFLCDQCGKGFWYPSHLARHQGVHSRQNASKWTPSSSEADSLSCLELTPVALQKENIFAKSSKKFSQKSNTARDHSGRQHRRRFLCDQCGKSFRYSFNLTRHQGLHSRQKASKWTPPSSEADSLSSSELTPVALETENIFAKPSKGLSQKSNTARDHSGREHRRQFLCDQCGKGFRYSSHLTRHQGAHSRQKAAQQGPSLSEEENLRLLESALLTLRLDNPFTKSSKGLHQNSQATTGRITRTRKRRVCCACGQDCQSPSELPEHPRMPSKQRAAKQGQSQSNGDLPDPAVQRENTFTDPSRVLGQNSTTTPDQSAPRKRPYFCDDCGKSFRYPSDLARHQGTHARQKWAQYQFKASSRASLEPTPADPQVESMFTNSSKVPLQNSKATTDQSTSGRQLPFCGQHGKGFQYPCELTQQQQRPRQEAANRNPSQSAAHNPIPSAPQSEKDSEVTTVQCVHPKKPYICKHCEKYFLSASDLAQHQYTHSQVIAPNRVECLAEDDVPNLSGSTAMPILPTRTLADCHELSGHHSKLMAGQSPRTKTTHSCNQCGKQFPWPSSLARHERTHRVGKTVDWSEPSNKSRPKVRRKENARTNWNEAIDPQSPLTTDRSVPTEKLYLCSQCGEGFQWCSELIQHMYAHFQAYDCVICGRQFKRRVQLAKHLKCHDENQEGEEGEGAQNAHSGLGEHVTRELLQDIPPEESGELDLPPEESGEHDEPFASPSSCECGTCDSGVGSSVELLPKNSMLEIGMSGQPYLLSLPPTCERACCESSGGSEQPPGLSECEDAADTVLASEVASRTTPASEGASSTTVSAASFGEIVDTVPTVPMAWPRAQDHIASVPEEKARTPLLPHRASSPDPEWLPPGSCSSRFGKQTFSCSVCSLRFKHPDQLRKHLNIHRPGKPHGCPICGKHFKVAEYLRKHLYVHQPGKEHSCPLCKKAFGRRSYLLKHIRIH</sequence>
<evidence type="ECO:0000313" key="1">
    <source>
        <dbReference type="EMBL" id="KAH7996626.1"/>
    </source>
</evidence>
<keyword evidence="2" id="KW-1185">Reference proteome</keyword>
<name>A0ACB8EUZ6_9SAUR</name>
<dbReference type="Proteomes" id="UP000827872">
    <property type="component" value="Linkage Group LG15"/>
</dbReference>
<reference evidence="1" key="1">
    <citation type="submission" date="2021-08" db="EMBL/GenBank/DDBJ databases">
        <title>The first chromosome-level gecko genome reveals the dynamic sex chromosomes of Neotropical dwarf geckos (Sphaerodactylidae: Sphaerodactylus).</title>
        <authorList>
            <person name="Pinto B.J."/>
            <person name="Keating S.E."/>
            <person name="Gamble T."/>
        </authorList>
    </citation>
    <scope>NUCLEOTIDE SEQUENCE</scope>
    <source>
        <strain evidence="1">TG3544</strain>
    </source>
</reference>